<dbReference type="FunFam" id="2.40.270.10:FF:000011">
    <property type="entry name" value="DNA-directed RNA polymerase subunit beta"/>
    <property type="match status" value="1"/>
</dbReference>
<dbReference type="Proteomes" id="UP000355283">
    <property type="component" value="Unassembled WGS sequence"/>
</dbReference>
<keyword evidence="3 12" id="KW-0240">DNA-directed RNA polymerase</keyword>
<dbReference type="Pfam" id="PF04561">
    <property type="entry name" value="RNA_pol_Rpb2_2"/>
    <property type="match status" value="1"/>
</dbReference>
<keyword evidence="4 12" id="KW-0808">Transferase</keyword>
<dbReference type="OrthoDB" id="10248617at2759"/>
<dbReference type="InterPro" id="IPR009674">
    <property type="entry name" value="Rpa2_dom_4"/>
</dbReference>
<dbReference type="EMBL" id="SDOX01000121">
    <property type="protein sequence ID" value="TFJ82070.1"/>
    <property type="molecule type" value="Genomic_DNA"/>
</dbReference>
<dbReference type="GO" id="GO:0003899">
    <property type="term" value="F:DNA-directed RNA polymerase activity"/>
    <property type="evidence" value="ECO:0007669"/>
    <property type="project" value="UniProtKB-EC"/>
</dbReference>
<dbReference type="EC" id="2.7.7.6" evidence="12"/>
<dbReference type="FunFam" id="3.90.1110.10:FF:000007">
    <property type="entry name" value="DNA-directed RNA polymerase subunit beta"/>
    <property type="match status" value="1"/>
</dbReference>
<gene>
    <name evidence="20" type="ORF">NSK_006736</name>
</gene>
<dbReference type="InterPro" id="IPR007641">
    <property type="entry name" value="RNA_pol_Rpb2_7"/>
</dbReference>
<keyword evidence="9 12" id="KW-0804">Transcription</keyword>
<comment type="subcellular location">
    <subcellularLocation>
        <location evidence="1">Nucleus</location>
    </subcellularLocation>
</comment>
<feature type="domain" description="RNA polymerase beta subunit protrusion" evidence="17">
    <location>
        <begin position="68"/>
        <end position="437"/>
    </location>
</feature>
<dbReference type="InterPro" id="IPR037034">
    <property type="entry name" value="RNA_pol_Rpb2_2_sf"/>
</dbReference>
<dbReference type="Gene3D" id="3.90.1100.10">
    <property type="match status" value="2"/>
</dbReference>
<dbReference type="Pfam" id="PF04565">
    <property type="entry name" value="RNA_pol_Rpb2_3"/>
    <property type="match status" value="1"/>
</dbReference>
<dbReference type="GO" id="GO:0005634">
    <property type="term" value="C:nucleus"/>
    <property type="evidence" value="ECO:0007669"/>
    <property type="project" value="UniProtKB-SubCell"/>
</dbReference>
<evidence type="ECO:0000256" key="4">
    <source>
        <dbReference type="ARBA" id="ARBA00022679"/>
    </source>
</evidence>
<dbReference type="Gene3D" id="3.90.1800.10">
    <property type="entry name" value="RNA polymerase alpha subunit dimerisation domain"/>
    <property type="match status" value="1"/>
</dbReference>
<dbReference type="FunFam" id="2.40.270.10:FF:000006">
    <property type="entry name" value="DNA-directed RNA polymerase subunit beta"/>
    <property type="match status" value="1"/>
</dbReference>
<dbReference type="Pfam" id="PF04563">
    <property type="entry name" value="RNA_pol_Rpb2_1"/>
    <property type="match status" value="1"/>
</dbReference>
<evidence type="ECO:0000259" key="19">
    <source>
        <dbReference type="Pfam" id="PF06883"/>
    </source>
</evidence>
<evidence type="ECO:0000259" key="17">
    <source>
        <dbReference type="Pfam" id="PF04563"/>
    </source>
</evidence>
<keyword evidence="6" id="KW-0479">Metal-binding</keyword>
<dbReference type="Gene3D" id="3.90.1070.20">
    <property type="match status" value="1"/>
</dbReference>
<evidence type="ECO:0000256" key="9">
    <source>
        <dbReference type="ARBA" id="ARBA00023163"/>
    </source>
</evidence>
<evidence type="ECO:0000256" key="10">
    <source>
        <dbReference type="ARBA" id="ARBA00023242"/>
    </source>
</evidence>
<comment type="caution">
    <text evidence="20">The sequence shown here is derived from an EMBL/GenBank/DDBJ whole genome shotgun (WGS) entry which is preliminary data.</text>
</comment>
<dbReference type="InterPro" id="IPR007642">
    <property type="entry name" value="RNA_pol_Rpb2_2"/>
</dbReference>
<organism evidence="20 21">
    <name type="scientific">Nannochloropsis salina CCMP1776</name>
    <dbReference type="NCBI Taxonomy" id="1027361"/>
    <lineage>
        <taxon>Eukaryota</taxon>
        <taxon>Sar</taxon>
        <taxon>Stramenopiles</taxon>
        <taxon>Ochrophyta</taxon>
        <taxon>Eustigmatophyceae</taxon>
        <taxon>Eustigmatales</taxon>
        <taxon>Monodopsidaceae</taxon>
        <taxon>Microchloropsis</taxon>
        <taxon>Microchloropsis salina</taxon>
    </lineage>
</organism>
<dbReference type="Pfam" id="PF00562">
    <property type="entry name" value="RNA_pol_Rpb2_6"/>
    <property type="match status" value="1"/>
</dbReference>
<feature type="domain" description="RNA polymerase Rpb2" evidence="18">
    <location>
        <begin position="493"/>
        <end position="557"/>
    </location>
</feature>
<dbReference type="GO" id="GO:0008270">
    <property type="term" value="F:zinc ion binding"/>
    <property type="evidence" value="ECO:0007669"/>
    <property type="project" value="UniProtKB-KW"/>
</dbReference>
<dbReference type="Gene3D" id="2.40.50.150">
    <property type="match status" value="1"/>
</dbReference>
<reference evidence="20 21" key="1">
    <citation type="submission" date="2019-01" db="EMBL/GenBank/DDBJ databases">
        <title>Nuclear Genome Assembly of the Microalgal Biofuel strain Nannochloropsis salina CCMP1776.</title>
        <authorList>
            <person name="Hovde B."/>
        </authorList>
    </citation>
    <scope>NUCLEOTIDE SEQUENCE [LARGE SCALE GENOMIC DNA]</scope>
    <source>
        <strain evidence="20 21">CCMP1776</strain>
    </source>
</reference>
<evidence type="ECO:0000256" key="7">
    <source>
        <dbReference type="ARBA" id="ARBA00022771"/>
    </source>
</evidence>
<dbReference type="Pfam" id="PF04560">
    <property type="entry name" value="RNA_pol_Rpb2_7"/>
    <property type="match status" value="1"/>
</dbReference>
<feature type="domain" description="RNA polymerase Rpb2" evidence="16">
    <location>
        <begin position="217"/>
        <end position="405"/>
    </location>
</feature>
<feature type="domain" description="DNA-directed RNA polymerase I subunit RPA2" evidence="19">
    <location>
        <begin position="611"/>
        <end position="687"/>
    </location>
</feature>
<dbReference type="FunFam" id="3.90.1800.10:FF:000004">
    <property type="entry name" value="DNA-directed RNA polymerase subunit beta"/>
    <property type="match status" value="1"/>
</dbReference>
<keyword evidence="7" id="KW-0863">Zinc-finger</keyword>
<dbReference type="GO" id="GO:0000428">
    <property type="term" value="C:DNA-directed RNA polymerase complex"/>
    <property type="evidence" value="ECO:0007669"/>
    <property type="project" value="UniProtKB-KW"/>
</dbReference>
<evidence type="ECO:0000313" key="21">
    <source>
        <dbReference type="Proteomes" id="UP000355283"/>
    </source>
</evidence>
<comment type="catalytic activity">
    <reaction evidence="12">
        <text>RNA(n) + a ribonucleoside 5'-triphosphate = RNA(n+1) + diphosphate</text>
        <dbReference type="Rhea" id="RHEA:21248"/>
        <dbReference type="Rhea" id="RHEA-COMP:14527"/>
        <dbReference type="Rhea" id="RHEA-COMP:17342"/>
        <dbReference type="ChEBI" id="CHEBI:33019"/>
        <dbReference type="ChEBI" id="CHEBI:61557"/>
        <dbReference type="ChEBI" id="CHEBI:140395"/>
        <dbReference type="EC" id="2.7.7.6"/>
    </reaction>
</comment>
<evidence type="ECO:0000259" key="14">
    <source>
        <dbReference type="Pfam" id="PF00562"/>
    </source>
</evidence>
<evidence type="ECO:0000259" key="16">
    <source>
        <dbReference type="Pfam" id="PF04561"/>
    </source>
</evidence>
<dbReference type="InterPro" id="IPR007644">
    <property type="entry name" value="RNA_pol_bsu_protrusion"/>
</dbReference>
<dbReference type="Gene3D" id="3.90.1110.10">
    <property type="entry name" value="RNA polymerase Rpb2, domain 2"/>
    <property type="match status" value="1"/>
</dbReference>
<dbReference type="GO" id="GO:0006351">
    <property type="term" value="P:DNA-templated transcription"/>
    <property type="evidence" value="ECO:0007669"/>
    <property type="project" value="InterPro"/>
</dbReference>
<name>A0A4D9CSB8_9STRA</name>
<evidence type="ECO:0000256" key="2">
    <source>
        <dbReference type="ARBA" id="ARBA00006835"/>
    </source>
</evidence>
<keyword evidence="5 12" id="KW-0548">Nucleotidyltransferase</keyword>
<dbReference type="Pfam" id="PF06883">
    <property type="entry name" value="RNA_pol_Rpa2_4"/>
    <property type="match status" value="1"/>
</dbReference>
<evidence type="ECO:0000313" key="20">
    <source>
        <dbReference type="EMBL" id="TFJ82070.1"/>
    </source>
</evidence>
<dbReference type="InterPro" id="IPR007120">
    <property type="entry name" value="DNA-dir_RNAP_su2_dom"/>
</dbReference>
<evidence type="ECO:0000256" key="5">
    <source>
        <dbReference type="ARBA" id="ARBA00022695"/>
    </source>
</evidence>
<sequence length="1231" mass="135394">MATPTISETKGKIVIEICDERIKKKRVSNGSSQGRHADTEQVDPGPDGPSFTRGPLPPAAAVRRYKEVVAPHVESFNYFLDTGLREAVSSLFPVELRLSKDGESGPLLKSWVEECEIGFPTGDGSTGLYTPRECRERGLMYAAPIRAVFRIQREGGGVMRVQRTLGELPIMVCSSRCRLAGKKAEELVALKEEACECGGYFIVNGIERIIRLLQLPRRNHAMAISRNTFKGRGTGYSDKGVTMRCVRPDQSSITVTLHYLTNGNATFRVTILKQEFLVPVVLVLKALRDLTDEELYERITLGDEDNTYLVTRVEMLLRESHDFATFSRNKALSYLGSRFRTVLGLSNAHSDADCGRALVDRFVCVHLGHHADKQECLLHMLRKLYAFVQGKCRADNPDSFMNQELLLPGHLYSVFVKEKLEETLTAAFQQLRKECREDLARALAATQDEAYWAQLLGRHGAGVGKKAAYLLSTGNLVSRTGMDMMQVSGYTIVAERLNFFRFLSHFQSVHRGQFFTTMKTTAVRKLLPESFGFLCPVHTPDGSPCGLLNHVATAARVLCHEDRLQGGRVRGGLATDLLVGLGVSPGGAGSADGALVLSKDHLPVLLDGRVVGGAPVDVCRRVVRALRRLKAVSAPPPNPDAVQGPDAQRLRGKGRVDATLEVAFIHPVRGGPAPGLFLFSGAARMVRPVLHLGTGCVEYIGPMEQVFMEVALLPEDVRAGETTHQELDPTNMLSLVASLTPFSDYNQSPRNMYQCQMGKQTMGTPTTSYPHRTDNKLYRILTPQAPIVQTRWHAEYGMDEFPQGTNAVVAVISYTGYDMEDAMILSKASYDRGMAAADVYKTKSVSLRRDMRGGPKRPDLRFSNLRTPAVVAKRHFPGRVGDPLFEKLEADGLPVVGTWVKEGDVLYSAVDSLTGEVEVGKHKESEVACVEAVRLLGLEGTSGATEPLDTVSITLRFPRRPIIGDKFSSRHGQKGVLSILWPQEDMPFTESGMSPDIIINPHAFPSRMTIGMLIESMAGKSGSLHGMYQDATPFSFHEDRRAIDYFGEQLRAAGYAYFGSEPLYSGLSGTLMHADIFIGLVYYQRLRHMVSDKSQVRATGPVNQLTRQPIKGRKRHGGIRFGEMERDSLLSHGTSYLLHDRLMNCSDRHLAHVCQECGSLVGPTMTKSTVLSAAQAGTMTAVAAVASSQAKVICRACGGKARTVALPYVFRYLANELAAMNIKLRLGLREA</sequence>
<dbReference type="CDD" id="cd00653">
    <property type="entry name" value="RNA_pol_B_RPB2"/>
    <property type="match status" value="1"/>
</dbReference>
<comment type="similarity">
    <text evidence="2 11">Belongs to the RNA polymerase beta chain family.</text>
</comment>
<keyword evidence="8" id="KW-0862">Zinc</keyword>
<dbReference type="SUPFAM" id="SSF64484">
    <property type="entry name" value="beta and beta-prime subunits of DNA dependent RNA-polymerase"/>
    <property type="match status" value="1"/>
</dbReference>
<dbReference type="InterPro" id="IPR037033">
    <property type="entry name" value="DNA-dir_RNAP_su2_hyb_sf"/>
</dbReference>
<dbReference type="InterPro" id="IPR015712">
    <property type="entry name" value="DNA-dir_RNA_pol_su2"/>
</dbReference>
<dbReference type="GO" id="GO:0032549">
    <property type="term" value="F:ribonucleoside binding"/>
    <property type="evidence" value="ECO:0007669"/>
    <property type="project" value="InterPro"/>
</dbReference>
<protein>
    <recommendedName>
        <fullName evidence="12">DNA-directed RNA polymerase subunit beta</fullName>
        <ecNumber evidence="12">2.7.7.6</ecNumber>
    </recommendedName>
</protein>
<evidence type="ECO:0000256" key="13">
    <source>
        <dbReference type="SAM" id="MobiDB-lite"/>
    </source>
</evidence>
<evidence type="ECO:0000259" key="18">
    <source>
        <dbReference type="Pfam" id="PF04565"/>
    </source>
</evidence>
<evidence type="ECO:0000256" key="6">
    <source>
        <dbReference type="ARBA" id="ARBA00022723"/>
    </source>
</evidence>
<dbReference type="GO" id="GO:0003677">
    <property type="term" value="F:DNA binding"/>
    <property type="evidence" value="ECO:0007669"/>
    <property type="project" value="InterPro"/>
</dbReference>
<evidence type="ECO:0000256" key="1">
    <source>
        <dbReference type="ARBA" id="ARBA00004123"/>
    </source>
</evidence>
<evidence type="ECO:0000256" key="12">
    <source>
        <dbReference type="RuleBase" id="RU363031"/>
    </source>
</evidence>
<accession>A0A4D9CSB8</accession>
<dbReference type="AlphaFoldDB" id="A0A4D9CSB8"/>
<evidence type="ECO:0000256" key="8">
    <source>
        <dbReference type="ARBA" id="ARBA00022833"/>
    </source>
</evidence>
<dbReference type="InterPro" id="IPR014724">
    <property type="entry name" value="RNA_pol_RPB2_OB-fold"/>
</dbReference>
<dbReference type="PROSITE" id="PS01166">
    <property type="entry name" value="RNA_POL_BETA"/>
    <property type="match status" value="1"/>
</dbReference>
<evidence type="ECO:0000256" key="3">
    <source>
        <dbReference type="ARBA" id="ARBA00022478"/>
    </source>
</evidence>
<feature type="domain" description="RNA polymerase Rpb2" evidence="15">
    <location>
        <begin position="1117"/>
        <end position="1226"/>
    </location>
</feature>
<evidence type="ECO:0000259" key="15">
    <source>
        <dbReference type="Pfam" id="PF04560"/>
    </source>
</evidence>
<feature type="domain" description="DNA-directed RNA polymerase subunit 2 hybrid-binding" evidence="14">
    <location>
        <begin position="736"/>
        <end position="1115"/>
    </location>
</feature>
<dbReference type="Gene3D" id="2.40.270.10">
    <property type="entry name" value="DNA-directed RNA polymerase, subunit 2, domain 6"/>
    <property type="match status" value="1"/>
</dbReference>
<proteinExistence type="inferred from homology"/>
<keyword evidence="21" id="KW-1185">Reference proteome</keyword>
<feature type="region of interest" description="Disordered" evidence="13">
    <location>
        <begin position="25"/>
        <end position="57"/>
    </location>
</feature>
<evidence type="ECO:0000256" key="11">
    <source>
        <dbReference type="RuleBase" id="RU000434"/>
    </source>
</evidence>
<comment type="function">
    <text evidence="12">DNA-dependent RNA polymerase catalyzes the transcription of DNA into RNA using the four ribonucleoside triphosphates as substrates.</text>
</comment>
<dbReference type="PANTHER" id="PTHR20856">
    <property type="entry name" value="DNA-DIRECTED RNA POLYMERASE I SUBUNIT 2"/>
    <property type="match status" value="1"/>
</dbReference>
<dbReference type="InterPro" id="IPR007121">
    <property type="entry name" value="RNA_pol_bsu_CS"/>
</dbReference>
<dbReference type="InterPro" id="IPR007645">
    <property type="entry name" value="RNA_pol_Rpb2_3"/>
</dbReference>
<keyword evidence="10" id="KW-0539">Nucleus</keyword>